<dbReference type="EMBL" id="CAXAMN010018569">
    <property type="protein sequence ID" value="CAK9052676.1"/>
    <property type="molecule type" value="Genomic_DNA"/>
</dbReference>
<reference evidence="1 2" key="1">
    <citation type="submission" date="2024-02" db="EMBL/GenBank/DDBJ databases">
        <authorList>
            <person name="Chen Y."/>
            <person name="Shah S."/>
            <person name="Dougan E. K."/>
            <person name="Thang M."/>
            <person name="Chan C."/>
        </authorList>
    </citation>
    <scope>NUCLEOTIDE SEQUENCE [LARGE SCALE GENOMIC DNA]</scope>
</reference>
<evidence type="ECO:0000313" key="2">
    <source>
        <dbReference type="Proteomes" id="UP001642484"/>
    </source>
</evidence>
<dbReference type="Proteomes" id="UP001642484">
    <property type="component" value="Unassembled WGS sequence"/>
</dbReference>
<evidence type="ECO:0000313" key="1">
    <source>
        <dbReference type="EMBL" id="CAK9052676.1"/>
    </source>
</evidence>
<comment type="caution">
    <text evidence="1">The sequence shown here is derived from an EMBL/GenBank/DDBJ whole genome shotgun (WGS) entry which is preliminary data.</text>
</comment>
<keyword evidence="2" id="KW-1185">Reference proteome</keyword>
<protein>
    <submittedName>
        <fullName evidence="1">Uncharacterized protein</fullName>
    </submittedName>
</protein>
<name>A0ABP0MMG9_9DINO</name>
<gene>
    <name evidence="1" type="ORF">CCMP2556_LOCUS26566</name>
</gene>
<organism evidence="1 2">
    <name type="scientific">Durusdinium trenchii</name>
    <dbReference type="NCBI Taxonomy" id="1381693"/>
    <lineage>
        <taxon>Eukaryota</taxon>
        <taxon>Sar</taxon>
        <taxon>Alveolata</taxon>
        <taxon>Dinophyceae</taxon>
        <taxon>Suessiales</taxon>
        <taxon>Symbiodiniaceae</taxon>
        <taxon>Durusdinium</taxon>
    </lineage>
</organism>
<accession>A0ABP0MMG9</accession>
<feature type="non-terminal residue" evidence="1">
    <location>
        <position position="1"/>
    </location>
</feature>
<sequence length="115" mass="13334">DPYGDESKEYVRMCSRAMMLVIIATARAAYVALEQPNSSQMKNYPDLVFTGKRIQDLIGYWKDQFFFMASWGAPTAKPTRVWGTPFLSQLRFCCNSDKRARMGVESYTERSLIYY</sequence>
<proteinExistence type="predicted"/>